<dbReference type="CDD" id="cd00055">
    <property type="entry name" value="EGF_Lam"/>
    <property type="match status" value="1"/>
</dbReference>
<keyword evidence="2" id="KW-1185">Reference proteome</keyword>
<dbReference type="InterPro" id="IPR002049">
    <property type="entry name" value="LE_dom"/>
</dbReference>
<evidence type="ECO:0000313" key="2">
    <source>
        <dbReference type="Proteomes" id="UP000516260"/>
    </source>
</evidence>
<organism evidence="1 2">
    <name type="scientific">Takifugu bimaculatus</name>
    <dbReference type="NCBI Taxonomy" id="433685"/>
    <lineage>
        <taxon>Eukaryota</taxon>
        <taxon>Metazoa</taxon>
        <taxon>Chordata</taxon>
        <taxon>Craniata</taxon>
        <taxon>Vertebrata</taxon>
        <taxon>Euteleostomi</taxon>
        <taxon>Actinopterygii</taxon>
        <taxon>Neopterygii</taxon>
        <taxon>Teleostei</taxon>
        <taxon>Neoteleostei</taxon>
        <taxon>Acanthomorphata</taxon>
        <taxon>Eupercaria</taxon>
        <taxon>Tetraodontiformes</taxon>
        <taxon>Tetradontoidea</taxon>
        <taxon>Tetraodontidae</taxon>
        <taxon>Takifugu</taxon>
    </lineage>
</organism>
<sequence>MSVGAVDMSCDETSGQCRCRDNVVGTSVQRSQVRVTVHVDPRGSGPHLFRLVLRFINPSGAGVTGSIRAADNRGAAGSDQSREVIFPESPSPSFLTVPGEGFAQPFELTPGKWIVHLRAEGILLDYLVLLPQDYYEAPLLREQITQPCTYSPTASRDAK</sequence>
<accession>A0A4Z2C1C1</accession>
<gene>
    <name evidence="1" type="ORF">fugu_014410</name>
</gene>
<protein>
    <submittedName>
        <fullName evidence="1">Uncharacterized protein</fullName>
    </submittedName>
</protein>
<evidence type="ECO:0000313" key="1">
    <source>
        <dbReference type="EMBL" id="TNM98164.1"/>
    </source>
</evidence>
<dbReference type="AlphaFoldDB" id="A0A4Z2C1C1"/>
<comment type="caution">
    <text evidence="1">The sequence shown here is derived from an EMBL/GenBank/DDBJ whole genome shotgun (WGS) entry which is preliminary data.</text>
</comment>
<dbReference type="EMBL" id="SWLE01000007">
    <property type="protein sequence ID" value="TNM98164.1"/>
    <property type="molecule type" value="Genomic_DNA"/>
</dbReference>
<proteinExistence type="predicted"/>
<name>A0A4Z2C1C1_9TELE</name>
<dbReference type="Proteomes" id="UP000516260">
    <property type="component" value="Chromosome 15"/>
</dbReference>
<reference evidence="1 2" key="1">
    <citation type="submission" date="2019-04" db="EMBL/GenBank/DDBJ databases">
        <title>The sequence and de novo assembly of Takifugu bimaculatus genome using PacBio and Hi-C technologies.</title>
        <authorList>
            <person name="Xu P."/>
            <person name="Liu B."/>
            <person name="Zhou Z."/>
        </authorList>
    </citation>
    <scope>NUCLEOTIDE SEQUENCE [LARGE SCALE GENOMIC DNA]</scope>
    <source>
        <strain evidence="1">TB-2018</strain>
        <tissue evidence="1">Muscle</tissue>
    </source>
</reference>